<dbReference type="AlphaFoldDB" id="A0AAQ1NYT0"/>
<gene>
    <name evidence="1" type="ORF">LMANV2_260014</name>
</gene>
<accession>A0AAQ1NYT0</accession>
<protein>
    <submittedName>
        <fullName evidence="1">Uncharacterized protein</fullName>
    </submittedName>
</protein>
<evidence type="ECO:0000313" key="2">
    <source>
        <dbReference type="Proteomes" id="UP000234460"/>
    </source>
</evidence>
<sequence length="105" mass="11833">MFLNNMIHNGIRVGNARRGNVGFSKGCSESWLTSPTYIYISMFNMSEMAFNPNCSMQEVLIDSTTGFFMTGFDDYHQAGSILQSTCSRCLCGWQSTHIPIARDRE</sequence>
<evidence type="ECO:0000313" key="1">
    <source>
        <dbReference type="EMBL" id="SOR61154.1"/>
    </source>
</evidence>
<proteinExistence type="predicted"/>
<comment type="caution">
    <text evidence="1">The sequence shown here is derived from an EMBL/GenBank/DDBJ whole genome shotgun (WGS) entry which is preliminary data.</text>
</comment>
<reference evidence="1 2" key="1">
    <citation type="submission" date="2017-11" db="EMBL/GenBank/DDBJ databases">
        <authorList>
            <person name="Lechat P."/>
        </authorList>
    </citation>
    <scope>NUCLEOTIDE SEQUENCE [LARGE SCALE GENOMIC DNA]</scope>
    <source>
        <strain evidence="1">L495</strain>
    </source>
</reference>
<organism evidence="1 2">
    <name type="scientific">Leptospira interrogans serovar Manilae</name>
    <dbReference type="NCBI Taxonomy" id="214675"/>
    <lineage>
        <taxon>Bacteria</taxon>
        <taxon>Pseudomonadati</taxon>
        <taxon>Spirochaetota</taxon>
        <taxon>Spirochaetia</taxon>
        <taxon>Leptospirales</taxon>
        <taxon>Leptospiraceae</taxon>
        <taxon>Leptospira</taxon>
    </lineage>
</organism>
<name>A0AAQ1NYT0_LEPIR</name>
<dbReference type="Proteomes" id="UP000234460">
    <property type="component" value="Chromosome LMANV2"/>
</dbReference>
<dbReference type="EMBL" id="OEJX01000019">
    <property type="protein sequence ID" value="SOR61154.1"/>
    <property type="molecule type" value="Genomic_DNA"/>
</dbReference>